<dbReference type="PANTHER" id="PTHR33692:SF1">
    <property type="entry name" value="RIBOSOME MATURATION FACTOR RIMM"/>
    <property type="match status" value="1"/>
</dbReference>
<gene>
    <name evidence="5 8" type="primary">rimM</name>
    <name evidence="8" type="ORF">LVJ82_05340</name>
</gene>
<evidence type="ECO:0000313" key="8">
    <source>
        <dbReference type="EMBL" id="UOO91235.1"/>
    </source>
</evidence>
<feature type="domain" description="Ribosome maturation factor RimM PRC barrel" evidence="7">
    <location>
        <begin position="103"/>
        <end position="166"/>
    </location>
</feature>
<dbReference type="InterPro" id="IPR002676">
    <property type="entry name" value="RimM_N"/>
</dbReference>
<proteinExistence type="inferred from homology"/>
<keyword evidence="2 5" id="KW-0690">Ribosome biogenesis</keyword>
<evidence type="ECO:0000256" key="3">
    <source>
        <dbReference type="ARBA" id="ARBA00022552"/>
    </source>
</evidence>
<keyword evidence="3 5" id="KW-0698">rRNA processing</keyword>
<accession>A0ABY4E768</accession>
<dbReference type="PANTHER" id="PTHR33692">
    <property type="entry name" value="RIBOSOME MATURATION FACTOR RIMM"/>
    <property type="match status" value="1"/>
</dbReference>
<dbReference type="Pfam" id="PF01782">
    <property type="entry name" value="RimM"/>
    <property type="match status" value="1"/>
</dbReference>
<comment type="domain">
    <text evidence="5">The PRC barrel domain binds ribosomal protein uS19.</text>
</comment>
<dbReference type="Gene3D" id="2.30.30.240">
    <property type="entry name" value="PRC-barrel domain"/>
    <property type="match status" value="1"/>
</dbReference>
<dbReference type="SUPFAM" id="SSF50447">
    <property type="entry name" value="Translation proteins"/>
    <property type="match status" value="1"/>
</dbReference>
<evidence type="ECO:0000256" key="5">
    <source>
        <dbReference type="HAMAP-Rule" id="MF_00014"/>
    </source>
</evidence>
<evidence type="ECO:0000259" key="6">
    <source>
        <dbReference type="Pfam" id="PF01782"/>
    </source>
</evidence>
<keyword evidence="9" id="KW-1185">Reference proteome</keyword>
<dbReference type="InterPro" id="IPR011961">
    <property type="entry name" value="RimM"/>
</dbReference>
<dbReference type="Proteomes" id="UP000832011">
    <property type="component" value="Chromosome"/>
</dbReference>
<dbReference type="InterPro" id="IPR009000">
    <property type="entry name" value="Transl_B-barrel_sf"/>
</dbReference>
<reference evidence="8 9" key="1">
    <citation type="journal article" date="2022" name="Res Sq">
        <title>Evolution of multicellular longitudinally dividing oral cavity symbionts (Neisseriaceae).</title>
        <authorList>
            <person name="Nyongesa S."/>
            <person name="Weber P."/>
            <person name="Bernet E."/>
            <person name="Pullido F."/>
            <person name="Nieckarz M."/>
            <person name="Delaby M."/>
            <person name="Nieves C."/>
            <person name="Viehboeck T."/>
            <person name="Krause N."/>
            <person name="Rivera-Millot A."/>
            <person name="Nakamura A."/>
            <person name="Vischer N."/>
            <person name="VanNieuwenhze M."/>
            <person name="Brun Y."/>
            <person name="Cava F."/>
            <person name="Bulgheresi S."/>
            <person name="Veyrier F."/>
        </authorList>
    </citation>
    <scope>NUCLEOTIDE SEQUENCE [LARGE SCALE GENOMIC DNA]</scope>
    <source>
        <strain evidence="8 9">SN4</strain>
    </source>
</reference>
<dbReference type="SUPFAM" id="SSF50346">
    <property type="entry name" value="PRC-barrel domain"/>
    <property type="match status" value="1"/>
</dbReference>
<comment type="function">
    <text evidence="5">An accessory protein needed during the final step in the assembly of 30S ribosomal subunit, possibly for assembly of the head region. Essential for efficient processing of 16S rRNA. May be needed both before and after RbfA during the maturation of 16S rRNA. It has affinity for free ribosomal 30S subunits but not for 70S ribosomes.</text>
</comment>
<name>A0ABY4E768_9NEIS</name>
<evidence type="ECO:0000259" key="7">
    <source>
        <dbReference type="Pfam" id="PF24986"/>
    </source>
</evidence>
<evidence type="ECO:0000256" key="4">
    <source>
        <dbReference type="ARBA" id="ARBA00023186"/>
    </source>
</evidence>
<feature type="domain" description="RimM N-terminal" evidence="6">
    <location>
        <begin position="10"/>
        <end position="91"/>
    </location>
</feature>
<sequence length="170" mass="19160">MPDGGELIIMGFIRGAVGVKGWVKIGSHTEYLDSLLDYPTWYLIKDQQRVEAVLETGKVLNNKELQVKFEDCDTRDQAEAWQGYTIAVPRADFVETEEGEYYWTDLIGMSVINHEQVVLGSVHSLLQTGAHDVLVVRGEHGEKLIPFVEAFVGEVDMNAKTIQVEWGLDY</sequence>
<keyword evidence="4 5" id="KW-0143">Chaperone</keyword>
<dbReference type="HAMAP" id="MF_00014">
    <property type="entry name" value="Ribosome_mat_RimM"/>
    <property type="match status" value="1"/>
</dbReference>
<evidence type="ECO:0000256" key="1">
    <source>
        <dbReference type="ARBA" id="ARBA00022490"/>
    </source>
</evidence>
<dbReference type="NCBIfam" id="TIGR02273">
    <property type="entry name" value="16S_RimM"/>
    <property type="match status" value="1"/>
</dbReference>
<keyword evidence="1 5" id="KW-0963">Cytoplasm</keyword>
<dbReference type="Pfam" id="PF24986">
    <property type="entry name" value="PRC_RimM"/>
    <property type="match status" value="1"/>
</dbReference>
<comment type="subunit">
    <text evidence="5">Binds ribosomal protein uS19.</text>
</comment>
<comment type="similarity">
    <text evidence="5">Belongs to the RimM family.</text>
</comment>
<evidence type="ECO:0000256" key="2">
    <source>
        <dbReference type="ARBA" id="ARBA00022517"/>
    </source>
</evidence>
<dbReference type="InterPro" id="IPR036976">
    <property type="entry name" value="RimM_N_sf"/>
</dbReference>
<comment type="subcellular location">
    <subcellularLocation>
        <location evidence="5">Cytoplasm</location>
    </subcellularLocation>
</comment>
<dbReference type="Gene3D" id="2.40.30.60">
    <property type="entry name" value="RimM"/>
    <property type="match status" value="1"/>
</dbReference>
<protein>
    <recommendedName>
        <fullName evidence="5">Ribosome maturation factor RimM</fullName>
    </recommendedName>
</protein>
<dbReference type="EMBL" id="CP091511">
    <property type="protein sequence ID" value="UOO91235.1"/>
    <property type="molecule type" value="Genomic_DNA"/>
</dbReference>
<dbReference type="InterPro" id="IPR011033">
    <property type="entry name" value="PRC_barrel-like_sf"/>
</dbReference>
<dbReference type="InterPro" id="IPR056792">
    <property type="entry name" value="PRC_RimM"/>
</dbReference>
<evidence type="ECO:0000313" key="9">
    <source>
        <dbReference type="Proteomes" id="UP000832011"/>
    </source>
</evidence>
<organism evidence="8 9">
    <name type="scientific">Vitreoscilla massiliensis</name>
    <dbReference type="NCBI Taxonomy" id="1689272"/>
    <lineage>
        <taxon>Bacteria</taxon>
        <taxon>Pseudomonadati</taxon>
        <taxon>Pseudomonadota</taxon>
        <taxon>Betaproteobacteria</taxon>
        <taxon>Neisseriales</taxon>
        <taxon>Neisseriaceae</taxon>
        <taxon>Vitreoscilla</taxon>
    </lineage>
</organism>